<reference evidence="2 5" key="2">
    <citation type="submission" date="2020-11" db="EMBL/GenBank/DDBJ databases">
        <title>Enhanced detection system for hospital associated transmission using whole genome sequencing surveillance.</title>
        <authorList>
            <person name="Harrison L.H."/>
            <person name="Van Tyne D."/>
            <person name="Marsh J.W."/>
            <person name="Griffith M.P."/>
            <person name="Snyder D.J."/>
            <person name="Cooper V.S."/>
            <person name="Mustapha M."/>
        </authorList>
    </citation>
    <scope>NUCLEOTIDE SEQUENCE [LARGE SCALE GENOMIC DNA]</scope>
    <source>
        <strain evidence="2 5">SER00230</strain>
    </source>
</reference>
<dbReference type="AlphaFoldDB" id="A0A3S4Y6L2"/>
<keyword evidence="1" id="KW-1133">Transmembrane helix</keyword>
<evidence type="ECO:0000313" key="2">
    <source>
        <dbReference type="EMBL" id="MBH1932553.1"/>
    </source>
</evidence>
<feature type="transmembrane region" description="Helical" evidence="1">
    <location>
        <begin position="12"/>
        <end position="32"/>
    </location>
</feature>
<evidence type="ECO:0000313" key="3">
    <source>
        <dbReference type="EMBL" id="VEI70484.1"/>
    </source>
</evidence>
<feature type="transmembrane region" description="Helical" evidence="1">
    <location>
        <begin position="272"/>
        <end position="293"/>
    </location>
</feature>
<dbReference type="RefSeq" id="WP_126532688.1">
    <property type="nucleotide sequence ID" value="NZ_JADULK010000019.1"/>
</dbReference>
<dbReference type="EMBL" id="LR134493">
    <property type="protein sequence ID" value="VEI70484.1"/>
    <property type="molecule type" value="Genomic_DNA"/>
</dbReference>
<evidence type="ECO:0000313" key="5">
    <source>
        <dbReference type="Proteomes" id="UP000624159"/>
    </source>
</evidence>
<feature type="transmembrane region" description="Helical" evidence="1">
    <location>
        <begin position="213"/>
        <end position="234"/>
    </location>
</feature>
<sequence length="350" mass="39577">MIPNFDTFSTRYLRAARIPVVLVSALLTSSLLRNVIDISLWEMVAGLGAISLSIVWSMMRDGRGYWVYTVFTMRVYETPEEIARRIEHLSLGGASRLFYQPLAASLLTLTVVVVLSLAAWLCGPQYRYPLIGLLGVLLLPAVMLWQLDRSVPFLIRQAMMIHKDKANYASRPRRLPACLAEDLLLGLLVNFALVLPIGRKAEFSLAAGYGNPAFIVAFMILLTIVMLFMFFFAIRPRRYVILGDMLIGNIAADFAPWAPWALTARLARPWRLVIWLIAVALWSVAICLLFQTLQLPQSFVPFYLCSLLPIVLIYCAERYQALYDNHLEAQEMRQRYETIAAAVNAKLNKA</sequence>
<dbReference type="Proteomes" id="UP000281904">
    <property type="component" value="Chromosome"/>
</dbReference>
<reference evidence="3 4" key="1">
    <citation type="submission" date="2018-12" db="EMBL/GenBank/DDBJ databases">
        <authorList>
            <consortium name="Pathogen Informatics"/>
        </authorList>
    </citation>
    <scope>NUCLEOTIDE SEQUENCE [LARGE SCALE GENOMIC DNA]</scope>
    <source>
        <strain evidence="3 4">NCTC10036</strain>
    </source>
</reference>
<evidence type="ECO:0000313" key="4">
    <source>
        <dbReference type="Proteomes" id="UP000281904"/>
    </source>
</evidence>
<gene>
    <name evidence="2" type="ORF">I5U13_23125</name>
    <name evidence="3" type="ORF">NCTC10036_04015</name>
</gene>
<feature type="transmembrane region" description="Helical" evidence="1">
    <location>
        <begin position="38"/>
        <end position="56"/>
    </location>
</feature>
<keyword evidence="5" id="KW-1185">Reference proteome</keyword>
<name>A0A3S4Y6L2_SERRU</name>
<keyword evidence="1" id="KW-0812">Transmembrane</keyword>
<dbReference type="Proteomes" id="UP000624159">
    <property type="component" value="Unassembled WGS sequence"/>
</dbReference>
<keyword evidence="1" id="KW-0472">Membrane</keyword>
<accession>A0A3S4Y6L2</accession>
<evidence type="ECO:0000256" key="1">
    <source>
        <dbReference type="SAM" id="Phobius"/>
    </source>
</evidence>
<proteinExistence type="predicted"/>
<feature type="transmembrane region" description="Helical" evidence="1">
    <location>
        <begin position="97"/>
        <end position="120"/>
    </location>
</feature>
<dbReference type="EMBL" id="JADULK010000019">
    <property type="protein sequence ID" value="MBH1932553.1"/>
    <property type="molecule type" value="Genomic_DNA"/>
</dbReference>
<feature type="transmembrane region" description="Helical" evidence="1">
    <location>
        <begin position="126"/>
        <end position="147"/>
    </location>
</feature>
<feature type="transmembrane region" description="Helical" evidence="1">
    <location>
        <begin position="299"/>
        <end position="316"/>
    </location>
</feature>
<organism evidence="3 4">
    <name type="scientific">Serratia rubidaea</name>
    <name type="common">Serratia marinorubra</name>
    <dbReference type="NCBI Taxonomy" id="61652"/>
    <lineage>
        <taxon>Bacteria</taxon>
        <taxon>Pseudomonadati</taxon>
        <taxon>Pseudomonadota</taxon>
        <taxon>Gammaproteobacteria</taxon>
        <taxon>Enterobacterales</taxon>
        <taxon>Yersiniaceae</taxon>
        <taxon>Serratia</taxon>
    </lineage>
</organism>
<protein>
    <submittedName>
        <fullName evidence="3">Uncharacterized protein</fullName>
    </submittedName>
</protein>